<evidence type="ECO:0000256" key="4">
    <source>
        <dbReference type="ARBA" id="ARBA00022475"/>
    </source>
</evidence>
<feature type="transmembrane region" description="Helical" evidence="12">
    <location>
        <begin position="617"/>
        <end position="640"/>
    </location>
</feature>
<dbReference type="InterPro" id="IPR027451">
    <property type="entry name" value="EmbABC_dom1"/>
</dbReference>
<dbReference type="Proteomes" id="UP000824189">
    <property type="component" value="Unassembled WGS sequence"/>
</dbReference>
<evidence type="ECO:0000256" key="1">
    <source>
        <dbReference type="ARBA" id="ARBA00003001"/>
    </source>
</evidence>
<dbReference type="GO" id="GO:0052636">
    <property type="term" value="F:arabinosyltransferase activity"/>
    <property type="evidence" value="ECO:0007669"/>
    <property type="project" value="InterPro"/>
</dbReference>
<dbReference type="GO" id="GO:0071555">
    <property type="term" value="P:cell wall organization"/>
    <property type="evidence" value="ECO:0007669"/>
    <property type="project" value="UniProtKB-KW"/>
</dbReference>
<feature type="transmembrane region" description="Helical" evidence="12">
    <location>
        <begin position="585"/>
        <end position="605"/>
    </location>
</feature>
<evidence type="ECO:0000256" key="2">
    <source>
        <dbReference type="ARBA" id="ARBA00004651"/>
    </source>
</evidence>
<feature type="transmembrane region" description="Helical" evidence="12">
    <location>
        <begin position="466"/>
        <end position="486"/>
    </location>
</feature>
<accession>A0A9D1RV76</accession>
<feature type="compositionally biased region" description="Polar residues" evidence="11">
    <location>
        <begin position="789"/>
        <end position="801"/>
    </location>
</feature>
<feature type="transmembrane region" description="Helical" evidence="12">
    <location>
        <begin position="532"/>
        <end position="549"/>
    </location>
</feature>
<evidence type="ECO:0000259" key="13">
    <source>
        <dbReference type="Pfam" id="PF04602"/>
    </source>
</evidence>
<dbReference type="Gene3D" id="2.60.120.940">
    <property type="entry name" value="EmbC, C-terminal domain, subdomain 2"/>
    <property type="match status" value="1"/>
</dbReference>
<feature type="transmembrane region" description="Helical" evidence="12">
    <location>
        <begin position="711"/>
        <end position="731"/>
    </location>
</feature>
<reference evidence="16" key="1">
    <citation type="journal article" date="2021" name="PeerJ">
        <title>Extensive microbial diversity within the chicken gut microbiome revealed by metagenomics and culture.</title>
        <authorList>
            <person name="Gilroy R."/>
            <person name="Ravi A."/>
            <person name="Getino M."/>
            <person name="Pursley I."/>
            <person name="Horton D.L."/>
            <person name="Alikhan N.F."/>
            <person name="Baker D."/>
            <person name="Gharbi K."/>
            <person name="Hall N."/>
            <person name="Watson M."/>
            <person name="Adriaenssens E.M."/>
            <person name="Foster-Nyarko E."/>
            <person name="Jarju S."/>
            <person name="Secka A."/>
            <person name="Antonio M."/>
            <person name="Oren A."/>
            <person name="Chaudhuri R.R."/>
            <person name="La Ragione R."/>
            <person name="Hildebrand F."/>
            <person name="Pallen M.J."/>
        </authorList>
    </citation>
    <scope>NUCLEOTIDE SEQUENCE</scope>
    <source>
        <strain evidence="16">4376</strain>
    </source>
</reference>
<feature type="region of interest" description="Disordered" evidence="11">
    <location>
        <begin position="789"/>
        <end position="880"/>
    </location>
</feature>
<evidence type="ECO:0000256" key="9">
    <source>
        <dbReference type="ARBA" id="ARBA00023136"/>
    </source>
</evidence>
<feature type="compositionally biased region" description="Polar residues" evidence="11">
    <location>
        <begin position="851"/>
        <end position="868"/>
    </location>
</feature>
<feature type="region of interest" description="Disordered" evidence="11">
    <location>
        <begin position="958"/>
        <end position="1000"/>
    </location>
</feature>
<feature type="domain" description="Arabinofuranosyltransferase central" evidence="13">
    <location>
        <begin position="207"/>
        <end position="676"/>
    </location>
</feature>
<dbReference type="Gene3D" id="2.60.120.610">
    <property type="entry name" value="arabinofuranosyltransferase like domain"/>
    <property type="match status" value="1"/>
</dbReference>
<comment type="similarity">
    <text evidence="3">Belongs to the emb family.</text>
</comment>
<dbReference type="Pfam" id="PF14896">
    <property type="entry name" value="Arabino_trans_C"/>
    <property type="match status" value="2"/>
</dbReference>
<evidence type="ECO:0000256" key="3">
    <source>
        <dbReference type="ARBA" id="ARBA00008195"/>
    </source>
</evidence>
<evidence type="ECO:0000256" key="11">
    <source>
        <dbReference type="SAM" id="MobiDB-lite"/>
    </source>
</evidence>
<evidence type="ECO:0000256" key="7">
    <source>
        <dbReference type="ARBA" id="ARBA00022692"/>
    </source>
</evidence>
<dbReference type="GO" id="GO:0071766">
    <property type="term" value="P:Actinobacterium-type cell wall biogenesis"/>
    <property type="evidence" value="ECO:0007669"/>
    <property type="project" value="InterPro"/>
</dbReference>
<keyword evidence="6" id="KW-0808">Transferase</keyword>
<name>A0A9D1RV76_9CORY</name>
<feature type="compositionally biased region" description="Polar residues" evidence="11">
    <location>
        <begin position="978"/>
        <end position="988"/>
    </location>
</feature>
<feature type="transmembrane region" description="Helical" evidence="12">
    <location>
        <begin position="214"/>
        <end position="233"/>
    </location>
</feature>
<evidence type="ECO:0000313" key="17">
    <source>
        <dbReference type="Proteomes" id="UP000824189"/>
    </source>
</evidence>
<feature type="transmembrane region" description="Helical" evidence="12">
    <location>
        <begin position="660"/>
        <end position="681"/>
    </location>
</feature>
<feature type="transmembrane region" description="Helical" evidence="12">
    <location>
        <begin position="12"/>
        <end position="34"/>
    </location>
</feature>
<feature type="transmembrane region" description="Helical" evidence="12">
    <location>
        <begin position="561"/>
        <end position="579"/>
    </location>
</feature>
<organism evidence="16 17">
    <name type="scientific">Candidatus Corynebacterium gallistercoris</name>
    <dbReference type="NCBI Taxonomy" id="2838530"/>
    <lineage>
        <taxon>Bacteria</taxon>
        <taxon>Bacillati</taxon>
        <taxon>Actinomycetota</taxon>
        <taxon>Actinomycetes</taxon>
        <taxon>Mycobacteriales</taxon>
        <taxon>Corynebacteriaceae</taxon>
        <taxon>Corynebacterium</taxon>
    </lineage>
</organism>
<feature type="domain" description="Arabinosyltransferas concanavalin like" evidence="15">
    <location>
        <begin position="37"/>
        <end position="203"/>
    </location>
</feature>
<keyword evidence="9 12" id="KW-0472">Membrane</keyword>
<dbReference type="AlphaFoldDB" id="A0A9D1RV76"/>
<keyword evidence="10" id="KW-0961">Cell wall biogenesis/degradation</keyword>
<evidence type="ECO:0000313" key="16">
    <source>
        <dbReference type="EMBL" id="HIW95061.1"/>
    </source>
</evidence>
<evidence type="ECO:0000256" key="6">
    <source>
        <dbReference type="ARBA" id="ARBA00022679"/>
    </source>
</evidence>
<feature type="transmembrane region" description="Helical" evidence="12">
    <location>
        <begin position="428"/>
        <end position="445"/>
    </location>
</feature>
<dbReference type="Pfam" id="PF17689">
    <property type="entry name" value="Arabino_trans_N"/>
    <property type="match status" value="1"/>
</dbReference>
<evidence type="ECO:0000256" key="12">
    <source>
        <dbReference type="SAM" id="Phobius"/>
    </source>
</evidence>
<dbReference type="GO" id="GO:0005886">
    <property type="term" value="C:plasma membrane"/>
    <property type="evidence" value="ECO:0007669"/>
    <property type="project" value="UniProtKB-SubCell"/>
</dbReference>
<feature type="compositionally biased region" description="Low complexity" evidence="11">
    <location>
        <begin position="806"/>
        <end position="846"/>
    </location>
</feature>
<feature type="transmembrane region" description="Helical" evidence="12">
    <location>
        <begin position="406"/>
        <end position="422"/>
    </location>
</feature>
<reference evidence="16" key="2">
    <citation type="submission" date="2021-04" db="EMBL/GenBank/DDBJ databases">
        <authorList>
            <person name="Gilroy R."/>
        </authorList>
    </citation>
    <scope>NUCLEOTIDE SEQUENCE</scope>
    <source>
        <strain evidence="16">4376</strain>
    </source>
</reference>
<dbReference type="InterPro" id="IPR040920">
    <property type="entry name" value="Arabino_trans_N"/>
</dbReference>
<evidence type="ECO:0000256" key="8">
    <source>
        <dbReference type="ARBA" id="ARBA00022989"/>
    </source>
</evidence>
<evidence type="ECO:0000256" key="5">
    <source>
        <dbReference type="ARBA" id="ARBA00022676"/>
    </source>
</evidence>
<keyword evidence="8 12" id="KW-1133">Transmembrane helix</keyword>
<keyword evidence="5" id="KW-0328">Glycosyltransferase</keyword>
<evidence type="ECO:0000256" key="10">
    <source>
        <dbReference type="ARBA" id="ARBA00023316"/>
    </source>
</evidence>
<feature type="domain" description="Arabinosyltransferase C-terminal" evidence="14">
    <location>
        <begin position="729"/>
        <end position="967"/>
    </location>
</feature>
<feature type="compositionally biased region" description="Low complexity" evidence="11">
    <location>
        <begin position="959"/>
        <end position="976"/>
    </location>
</feature>
<feature type="domain" description="Arabinosyltransferase C-terminal" evidence="14">
    <location>
        <begin position="990"/>
        <end position="1186"/>
    </location>
</feature>
<dbReference type="EMBL" id="DXFZ01000012">
    <property type="protein sequence ID" value="HIW95061.1"/>
    <property type="molecule type" value="Genomic_DNA"/>
</dbReference>
<dbReference type="InterPro" id="IPR032731">
    <property type="entry name" value="Arabino_trans_C"/>
</dbReference>
<keyword evidence="7 12" id="KW-0812">Transmembrane</keyword>
<evidence type="ECO:0000259" key="15">
    <source>
        <dbReference type="Pfam" id="PF17689"/>
    </source>
</evidence>
<comment type="caution">
    <text evidence="16">The sequence shown here is derived from an EMBL/GenBank/DDBJ whole genome shotgun (WGS) entry which is preliminary data.</text>
</comment>
<dbReference type="Pfam" id="PF04602">
    <property type="entry name" value="Arabinose_trans"/>
    <property type="match status" value="1"/>
</dbReference>
<evidence type="ECO:0000259" key="14">
    <source>
        <dbReference type="Pfam" id="PF14896"/>
    </source>
</evidence>
<comment type="subcellular location">
    <subcellularLocation>
        <location evidence="2">Cell membrane</location>
        <topology evidence="2">Multi-pass membrane protein</topology>
    </subcellularLocation>
</comment>
<dbReference type="InterPro" id="IPR007680">
    <property type="entry name" value="Arabino_trans_central"/>
</dbReference>
<proteinExistence type="inferred from homology"/>
<dbReference type="InterPro" id="IPR042486">
    <property type="entry name" value="Arabino_trans_C_2"/>
</dbReference>
<gene>
    <name evidence="16" type="ORF">H9867_01020</name>
</gene>
<keyword evidence="4" id="KW-1003">Cell membrane</keyword>
<protein>
    <submittedName>
        <fullName evidence="16">Arabinosyltransferase domain-containing protein</fullName>
    </submittedName>
</protein>
<comment type="function">
    <text evidence="1">Arabinosyl transferase responsible for the polymerization of arabinose into the arabinan of arabinogalactan.</text>
</comment>
<sequence>MSKVQQRSNLRKLKMTSIISGFLGFFLFVSLPFLPVKQEQSSFSWPQGGDLTSVTAPLMSYVPLDVEIQLPIAETKDLNPGETTVLSTVPEDSEEATLRGLFVRSTDNSLDVVVRNVVPLSIPADELDDLPEDAVLHITSTHEATHIWIPGAERDNGEPYDSTINDDVRPMLTGIYSELRNTPENTRAAEDAGLKVDVTVDSRFTSSPSFIKTLAMWLGIASTLVALWSLYRIDSLDGRRGSGRFLHKNWWKPRPLDGVVGGILLAWYFVGANTADDGYLLTMAEVSRESGYMANYYRWFGVPESPFGSPFYDLLGVISTISSASIWMRLPSLLAGVATWMILSREVLPRLGTKINNRRVAHWTMASLFLLFWMTYNNGTRPEPIIAVLSLLAWVSFERAIATRRLLPAAIGTIIATLALGAGPTGLMAVAALLASLGSLIKIVIRRLPLLGAPKGSPRNATIGGVLAQISPFLASGTAILIAVFADQTLATVLEAIKVRSAIGPSVAWYEEYLRYEALLEQTVDGSFPRRFTMLMLFFCFGIVLASMLKNGRVPGAAKGPSTRLMLVILGTLFFMTFTPTKWTHHFGVFAGIGAALAALAAVAASHMALQSRRNRILFIGGSLLLFAFTLAGTNGWWYISSYGVPWWDKPIQIAGIEASSVMLALSLAVLVWGVLVGYLADARHARAETTQDLRDLDAAENRRLARFKGVTAAPIALLTSFVVVFSLLSLTKGMVAQWPAYSVGKGNIQALGGNTCNLASGVLVESNTNESFLRVADGSPLKDSLTLKDSTGFDANNIPSRIQAGSEGSSEAATSVSTSDQYSADSSSGGDGTTDSSAEATTADAPGARANSNEADPTASGSPNDSGTTGGMRTSPGVNGSYAQLPFRIDGDHIPVVGSFREGLQEPAFATTKWFELPERSEDTPLIVFTAAGKMAHLDMNGVFQYGQEMKVEFGRPASASSATSSTSTGSSATSEADPTTGSSTTPDRAENDNQDDFEVLGEVVPLDIGTAPEWRNMRVPMDQVPEDATVMRIRAVDTNLTPDQWLAFTPPRAPEMVGLNEFLGEDTPGLLDWSTAFQFPCQRNYDHYAGVAEVPEFRISPDHSARRAHTPVMDYAGGGAVGLTQMTTQANELPTYLADDWQRDWGVLDRLYTYHSGTGEAPKPVELEMETVTRSGLWSEAPMKFQD</sequence>